<dbReference type="GO" id="GO:0005829">
    <property type="term" value="C:cytosol"/>
    <property type="evidence" value="ECO:0007669"/>
    <property type="project" value="TreeGrafter"/>
</dbReference>
<proteinExistence type="predicted"/>
<dbReference type="EMBL" id="OU963864">
    <property type="protein sequence ID" value="CAH0387608.1"/>
    <property type="molecule type" value="Genomic_DNA"/>
</dbReference>
<sequence length="434" mass="48130">MSFVHSNSCDCSKTELELFSLPPTQTHIETGEWVLYKPVSSLSETSPIEFCVAGAGSQYIDLSQTLLHVKAKIVKTDGTARAAADDNKVGPVNNWMHSLFSQVDVWLNQRIVSSPSNAYPYRSYIENLLNYGPAAKKSHLSSIIWERDTPGSMEVANNAGLTARCAFTNRGKTVDMMGNIHADIFNSEKYLPNNVELRVKLVRSRDEFCLLGEEDCKVSILEANLYVRRVKVSPSVLLTHAKNFEKTSAKFPITRVDVKTHTISAGVQSGSLDNIVNGQLPTRIIVGMVSNGAFTGGFASNPFNFQTFDLNYAAFHVDGQPIPGLILTPDFDSDEYIRAYHTLFSGTGIHYSDSGNEISRDDYKKGYTLIALDFTPDLEAHIKSHWSLVRHGSVRLELRFKKALPSSVTVITYAEFDNIIEIDNDRNVAVDFGA</sequence>
<dbReference type="GO" id="GO:0004748">
    <property type="term" value="F:ribonucleoside-diphosphate reductase activity, thioredoxin disulfide as acceptor"/>
    <property type="evidence" value="ECO:0007669"/>
    <property type="project" value="TreeGrafter"/>
</dbReference>
<dbReference type="InterPro" id="IPR000358">
    <property type="entry name" value="RNR_small_fam"/>
</dbReference>
<dbReference type="PANTHER" id="PTHR23409:SF21">
    <property type="entry name" value="CAPSID PROTEIN"/>
    <property type="match status" value="1"/>
</dbReference>
<protein>
    <submittedName>
        <fullName evidence="1">Uncharacterized protein</fullName>
    </submittedName>
</protein>
<accession>A0A9P0F3Q1</accession>
<name>A0A9P0F3Q1_BEMTA</name>
<dbReference type="AlphaFoldDB" id="A0A9P0F3Q1"/>
<evidence type="ECO:0000313" key="1">
    <source>
        <dbReference type="EMBL" id="CAH0387608.1"/>
    </source>
</evidence>
<organism evidence="1 2">
    <name type="scientific">Bemisia tabaci</name>
    <name type="common">Sweetpotato whitefly</name>
    <name type="synonym">Aleurodes tabaci</name>
    <dbReference type="NCBI Taxonomy" id="7038"/>
    <lineage>
        <taxon>Eukaryota</taxon>
        <taxon>Metazoa</taxon>
        <taxon>Ecdysozoa</taxon>
        <taxon>Arthropoda</taxon>
        <taxon>Hexapoda</taxon>
        <taxon>Insecta</taxon>
        <taxon>Pterygota</taxon>
        <taxon>Neoptera</taxon>
        <taxon>Paraneoptera</taxon>
        <taxon>Hemiptera</taxon>
        <taxon>Sternorrhyncha</taxon>
        <taxon>Aleyrodoidea</taxon>
        <taxon>Aleyrodidae</taxon>
        <taxon>Aleyrodinae</taxon>
        <taxon>Bemisia</taxon>
    </lineage>
</organism>
<dbReference type="PANTHER" id="PTHR23409">
    <property type="entry name" value="RIBONUCLEOSIDE-DIPHOSPHATE REDUCTASE SMALL CHAIN"/>
    <property type="match status" value="1"/>
</dbReference>
<dbReference type="GO" id="GO:0009263">
    <property type="term" value="P:deoxyribonucleotide biosynthetic process"/>
    <property type="evidence" value="ECO:0007669"/>
    <property type="project" value="InterPro"/>
</dbReference>
<evidence type="ECO:0000313" key="2">
    <source>
        <dbReference type="Proteomes" id="UP001152759"/>
    </source>
</evidence>
<keyword evidence="2" id="KW-1185">Reference proteome</keyword>
<gene>
    <name evidence="1" type="ORF">BEMITA_LOCUS6606</name>
</gene>
<reference evidence="1" key="1">
    <citation type="submission" date="2021-12" db="EMBL/GenBank/DDBJ databases">
        <authorList>
            <person name="King R."/>
        </authorList>
    </citation>
    <scope>NUCLEOTIDE SEQUENCE</scope>
</reference>
<dbReference type="Proteomes" id="UP001152759">
    <property type="component" value="Chromosome 3"/>
</dbReference>